<evidence type="ECO:0000313" key="2">
    <source>
        <dbReference type="Proteomes" id="UP000030011"/>
    </source>
</evidence>
<dbReference type="AlphaFoldDB" id="A0A0A0JLM0"/>
<sequence>MRRERGAVSLEYGGSIAVAALVVALVGGVVASPTVGQAVSAVVCKVFTIGQGECAMPQFESEKDRTPTQPCTTNNNGYSVNGEVAFLNGVGSTSRGVHTEKLSNGQYRVTVSDISDAGVKTGAGWDARVEINGTRWGDDMSVSADGRVRAVEQRTYVVDSKGAAESIARSASFNEVVDGAAETAPGPFGFVAKHVGAPVTKWVGERAGFESLPEPTSTTYLGGASVEASAVITPFVGGAEAKLAGSAVVGVRTNADGTTTVLAEGKATATLSGAISIKSGSIGPDARVIVAATYKGSTLLSADVTTESLGDGTRDVETWSLPVETDADRTAAQNVLYNPLPTAWGDFFDRANSTGDHTRVSYDTSKNTTVQASGDIWFVEGLGAKAGFALPNESVASAEYFNGTNWATWDACKA</sequence>
<proteinExistence type="predicted"/>
<dbReference type="STRING" id="1385521.N803_11265"/>
<accession>A0A0A0JLM0</accession>
<protein>
    <submittedName>
        <fullName evidence="1">Uncharacterized protein</fullName>
    </submittedName>
</protein>
<name>A0A0A0JLM0_9MICO</name>
<comment type="caution">
    <text evidence="1">The sequence shown here is derived from an EMBL/GenBank/DDBJ whole genome shotgun (WGS) entry which is preliminary data.</text>
</comment>
<dbReference type="Proteomes" id="UP000030011">
    <property type="component" value="Unassembled WGS sequence"/>
</dbReference>
<dbReference type="EMBL" id="AVPK01000003">
    <property type="protein sequence ID" value="KGN38355.1"/>
    <property type="molecule type" value="Genomic_DNA"/>
</dbReference>
<dbReference type="RefSeq" id="WP_035903898.1">
    <property type="nucleotide sequence ID" value="NZ_AVPK01000003.1"/>
</dbReference>
<reference evidence="1 2" key="1">
    <citation type="submission" date="2013-08" db="EMBL/GenBank/DDBJ databases">
        <title>The genome sequence of Knoellia subterranea.</title>
        <authorList>
            <person name="Zhu W."/>
            <person name="Wang G."/>
        </authorList>
    </citation>
    <scope>NUCLEOTIDE SEQUENCE [LARGE SCALE GENOMIC DNA]</scope>
    <source>
        <strain evidence="1 2">KCTC 19937</strain>
    </source>
</reference>
<organism evidence="1 2">
    <name type="scientific">Knoellia subterranea KCTC 19937</name>
    <dbReference type="NCBI Taxonomy" id="1385521"/>
    <lineage>
        <taxon>Bacteria</taxon>
        <taxon>Bacillati</taxon>
        <taxon>Actinomycetota</taxon>
        <taxon>Actinomycetes</taxon>
        <taxon>Micrococcales</taxon>
        <taxon>Intrasporangiaceae</taxon>
        <taxon>Knoellia</taxon>
    </lineage>
</organism>
<keyword evidence="2" id="KW-1185">Reference proteome</keyword>
<evidence type="ECO:0000313" key="1">
    <source>
        <dbReference type="EMBL" id="KGN38355.1"/>
    </source>
</evidence>
<dbReference type="OrthoDB" id="4825107at2"/>
<gene>
    <name evidence="1" type="ORF">N803_11265</name>
</gene>